<organism evidence="1 2">
    <name type="scientific">Virgisporangium aurantiacum</name>
    <dbReference type="NCBI Taxonomy" id="175570"/>
    <lineage>
        <taxon>Bacteria</taxon>
        <taxon>Bacillati</taxon>
        <taxon>Actinomycetota</taxon>
        <taxon>Actinomycetes</taxon>
        <taxon>Micromonosporales</taxon>
        <taxon>Micromonosporaceae</taxon>
        <taxon>Virgisporangium</taxon>
    </lineage>
</organism>
<dbReference type="Proteomes" id="UP000612585">
    <property type="component" value="Unassembled WGS sequence"/>
</dbReference>
<comment type="caution">
    <text evidence="1">The sequence shown here is derived from an EMBL/GenBank/DDBJ whole genome shotgun (WGS) entry which is preliminary data.</text>
</comment>
<proteinExistence type="predicted"/>
<gene>
    <name evidence="1" type="ORF">Vau01_120260</name>
</gene>
<accession>A0A8J4E6W3</accession>
<protein>
    <submittedName>
        <fullName evidence="1">Uncharacterized protein</fullName>
    </submittedName>
</protein>
<evidence type="ECO:0000313" key="1">
    <source>
        <dbReference type="EMBL" id="GIJ64510.1"/>
    </source>
</evidence>
<name>A0A8J4E6W3_9ACTN</name>
<reference evidence="1" key="1">
    <citation type="submission" date="2021-01" db="EMBL/GenBank/DDBJ databases">
        <title>Whole genome shotgun sequence of Virgisporangium aurantiacum NBRC 16421.</title>
        <authorList>
            <person name="Komaki H."/>
            <person name="Tamura T."/>
        </authorList>
    </citation>
    <scope>NUCLEOTIDE SEQUENCE</scope>
    <source>
        <strain evidence="1">NBRC 16421</strain>
    </source>
</reference>
<dbReference type="EMBL" id="BOPG01000119">
    <property type="protein sequence ID" value="GIJ64510.1"/>
    <property type="molecule type" value="Genomic_DNA"/>
</dbReference>
<evidence type="ECO:0000313" key="2">
    <source>
        <dbReference type="Proteomes" id="UP000612585"/>
    </source>
</evidence>
<keyword evidence="2" id="KW-1185">Reference proteome</keyword>
<dbReference type="AlphaFoldDB" id="A0A8J4E6W3"/>
<sequence>MPDWQRRDPASVAPPLLVADWPAKPRSMLARTCTDPRDAVGWLRDEVCRWAARLLPPDTERMGRLLGYLDHRQAPDQRLVHVCGFGSCDVLCAISRHNRVVHWQHQLAGGHALVWAIVPSG</sequence>